<dbReference type="EMBL" id="CM043782">
    <property type="protein sequence ID" value="KAI4835088.1"/>
    <property type="molecule type" value="Genomic_DNA"/>
</dbReference>
<evidence type="ECO:0000313" key="1">
    <source>
        <dbReference type="EMBL" id="KAI4835088.1"/>
    </source>
</evidence>
<organism evidence="1 2">
    <name type="scientific">Plasmodium brasilianum</name>
    <dbReference type="NCBI Taxonomy" id="5824"/>
    <lineage>
        <taxon>Eukaryota</taxon>
        <taxon>Sar</taxon>
        <taxon>Alveolata</taxon>
        <taxon>Apicomplexa</taxon>
        <taxon>Aconoidasida</taxon>
        <taxon>Haemosporida</taxon>
        <taxon>Plasmodiidae</taxon>
        <taxon>Plasmodium</taxon>
        <taxon>Plasmodium (Plasmodium)</taxon>
    </lineage>
</organism>
<reference evidence="1" key="1">
    <citation type="submission" date="2022-06" db="EMBL/GenBank/DDBJ databases">
        <title>The First Complete Genome of the Simian Malaria Parasite Plasmodium brasilianum.</title>
        <authorList>
            <person name="Bajic M."/>
            <person name="Ravishankar S."/>
        </authorList>
    </citation>
    <scope>NUCLEOTIDE SEQUENCE</scope>
    <source>
        <strain evidence="1">Bolivian I</strain>
    </source>
</reference>
<gene>
    <name evidence="1" type="ORF">MKS88_005771</name>
</gene>
<accession>A0ACB9Y1V0</accession>
<proteinExistence type="predicted"/>
<keyword evidence="2" id="KW-1185">Reference proteome</keyword>
<comment type="caution">
    <text evidence="1">The sequence shown here is derived from an EMBL/GenBank/DDBJ whole genome shotgun (WGS) entry which is preliminary data.</text>
</comment>
<evidence type="ECO:0000313" key="2">
    <source>
        <dbReference type="Proteomes" id="UP001056978"/>
    </source>
</evidence>
<name>A0ACB9Y1V0_PLABR</name>
<sequence length="571" mass="66311">MKRNVSPSLQREITLCNSQKNNKSCFVFSLNSKFQLILGGYSEQRESLKEDVENLKLLLNYEICFILFNVNKYTPKCKWVFILWTPDENVHNALKWKEKKVYIKKNSCIQIFEKEKKYSDICYMNKLIYHNVKNNVIDIIDDNDVSLLEINNFDELETCITTRANYANNNNLADLERSHINKQNNFFHSDVNNHLYNCYFLNSELWNGYSALRRRSGSNDSNKGGSDNMCSSLLTDVKLLANESNTCLNMLKVNIDDLTLSSHHLIIDNIEAVQDITQDQNIFYIIYKILDSYTFFYVCNYGSCTTKEKFVYSFFKPHIIEFLKKKNIHIFLSVEMGKVKHLINFINSDVVKKRESMLEENSLEENSLYGKNVKMKKEANNLIIQKVKNNNKNIFPINESVIIEDKESFEKQSNNNESVHNLIMKKYSFNSRASNMSAKKSSNTNSTSISLKKHSLSVDQINSFNLKNKKKNFTTSSTRKCNSASYLLEKRVSLKLFNIKNENLSKFAIEEAVGGKKKKKEKKSKTLPTLLKSKSLSLNKYSSISLESKKSYALDKQNSLDIDKKKKKLYI</sequence>
<protein>
    <submittedName>
        <fullName evidence="1">Uncharacterized protein</fullName>
    </submittedName>
</protein>
<dbReference type="Proteomes" id="UP001056978">
    <property type="component" value="Chromosome 14"/>
</dbReference>